<gene>
    <name evidence="1" type="ORF">PR002_g26770</name>
</gene>
<comment type="caution">
    <text evidence="1">The sequence shown here is derived from an EMBL/GenBank/DDBJ whole genome shotgun (WGS) entry which is preliminary data.</text>
</comment>
<evidence type="ECO:0000313" key="2">
    <source>
        <dbReference type="Proteomes" id="UP000435112"/>
    </source>
</evidence>
<evidence type="ECO:0000313" key="1">
    <source>
        <dbReference type="EMBL" id="KAE8971611.1"/>
    </source>
</evidence>
<dbReference type="AlphaFoldDB" id="A0A6A3HPP1"/>
<dbReference type="EMBL" id="QXFU01003958">
    <property type="protein sequence ID" value="KAE8971611.1"/>
    <property type="molecule type" value="Genomic_DNA"/>
</dbReference>
<protein>
    <submittedName>
        <fullName evidence="1">Uncharacterized protein</fullName>
    </submittedName>
</protein>
<reference evidence="1 2" key="1">
    <citation type="submission" date="2018-09" db="EMBL/GenBank/DDBJ databases">
        <title>Genomic investigation of the strawberry pathogen Phytophthora fragariae indicates pathogenicity is determined by transcriptional variation in three key races.</title>
        <authorList>
            <person name="Adams T.M."/>
            <person name="Armitage A.D."/>
            <person name="Sobczyk M.K."/>
            <person name="Bates H.J."/>
            <person name="Dunwell J.M."/>
            <person name="Nellist C.F."/>
            <person name="Harrison R.J."/>
        </authorList>
    </citation>
    <scope>NUCLEOTIDE SEQUENCE [LARGE SCALE GENOMIC DNA]</scope>
    <source>
        <strain evidence="1 2">SCRP324</strain>
    </source>
</reference>
<proteinExistence type="predicted"/>
<dbReference type="Proteomes" id="UP000435112">
    <property type="component" value="Unassembled WGS sequence"/>
</dbReference>
<name>A0A6A3HPP1_9STRA</name>
<accession>A0A6A3HPP1</accession>
<sequence>MRYASGAGSRYAVRLNRPPVEGRGTNSWRKRFSLTVPLLKLLNLRVLPTLPRLRLLLQLPASDLLRSLAVVLLPSAELFFEIEYGKGKHQDCSTYPKEGKKKGEAA</sequence>
<organism evidence="1 2">
    <name type="scientific">Phytophthora rubi</name>
    <dbReference type="NCBI Taxonomy" id="129364"/>
    <lineage>
        <taxon>Eukaryota</taxon>
        <taxon>Sar</taxon>
        <taxon>Stramenopiles</taxon>
        <taxon>Oomycota</taxon>
        <taxon>Peronosporomycetes</taxon>
        <taxon>Peronosporales</taxon>
        <taxon>Peronosporaceae</taxon>
        <taxon>Phytophthora</taxon>
    </lineage>
</organism>